<keyword evidence="1" id="KW-0812">Transmembrane</keyword>
<keyword evidence="1" id="KW-0472">Membrane</keyword>
<reference evidence="3" key="1">
    <citation type="journal article" date="2019" name="Int. J. Syst. Evol. Microbiol.">
        <title>The Global Catalogue of Microorganisms (GCM) 10K type strain sequencing project: providing services to taxonomists for standard genome sequencing and annotation.</title>
        <authorList>
            <consortium name="The Broad Institute Genomics Platform"/>
            <consortium name="The Broad Institute Genome Sequencing Center for Infectious Disease"/>
            <person name="Wu L."/>
            <person name="Ma J."/>
        </authorList>
    </citation>
    <scope>NUCLEOTIDE SEQUENCE [LARGE SCALE GENOMIC DNA]</scope>
    <source>
        <strain evidence="3">DT28</strain>
    </source>
</reference>
<organism evidence="2 3">
    <name type="scientific">Rheinheimera marina</name>
    <dbReference type="NCBI Taxonomy" id="1774958"/>
    <lineage>
        <taxon>Bacteria</taxon>
        <taxon>Pseudomonadati</taxon>
        <taxon>Pseudomonadota</taxon>
        <taxon>Gammaproteobacteria</taxon>
        <taxon>Chromatiales</taxon>
        <taxon>Chromatiaceae</taxon>
        <taxon>Rheinheimera</taxon>
    </lineage>
</organism>
<evidence type="ECO:0000256" key="1">
    <source>
        <dbReference type="SAM" id="Phobius"/>
    </source>
</evidence>
<dbReference type="RefSeq" id="WP_377336338.1">
    <property type="nucleotide sequence ID" value="NZ_JBHSGB010000017.1"/>
</dbReference>
<accession>A0ABV9JRV0</accession>
<dbReference type="Proteomes" id="UP001595962">
    <property type="component" value="Unassembled WGS sequence"/>
</dbReference>
<feature type="transmembrane region" description="Helical" evidence="1">
    <location>
        <begin position="21"/>
        <end position="41"/>
    </location>
</feature>
<gene>
    <name evidence="2" type="ORF">ACFO3I_17735</name>
</gene>
<feature type="transmembrane region" description="Helical" evidence="1">
    <location>
        <begin position="119"/>
        <end position="141"/>
    </location>
</feature>
<keyword evidence="1" id="KW-1133">Transmembrane helix</keyword>
<feature type="transmembrane region" description="Helical" evidence="1">
    <location>
        <begin position="161"/>
        <end position="187"/>
    </location>
</feature>
<evidence type="ECO:0000313" key="3">
    <source>
        <dbReference type="Proteomes" id="UP001595962"/>
    </source>
</evidence>
<comment type="caution">
    <text evidence="2">The sequence shown here is derived from an EMBL/GenBank/DDBJ whole genome shotgun (WGS) entry which is preliminary data.</text>
</comment>
<evidence type="ECO:0008006" key="4">
    <source>
        <dbReference type="Google" id="ProtNLM"/>
    </source>
</evidence>
<feature type="transmembrane region" description="Helical" evidence="1">
    <location>
        <begin position="260"/>
        <end position="280"/>
    </location>
</feature>
<name>A0ABV9JRV0_9GAMM</name>
<proteinExistence type="predicted"/>
<evidence type="ECO:0000313" key="2">
    <source>
        <dbReference type="EMBL" id="MFC4656864.1"/>
    </source>
</evidence>
<feature type="transmembrane region" description="Helical" evidence="1">
    <location>
        <begin position="95"/>
        <end position="112"/>
    </location>
</feature>
<feature type="transmembrane region" description="Helical" evidence="1">
    <location>
        <begin position="199"/>
        <end position="221"/>
    </location>
</feature>
<keyword evidence="3" id="KW-1185">Reference proteome</keyword>
<protein>
    <recommendedName>
        <fullName evidence="4">EpsG family protein</fullName>
    </recommendedName>
</protein>
<dbReference type="EMBL" id="JBHSGB010000017">
    <property type="protein sequence ID" value="MFC4656864.1"/>
    <property type="molecule type" value="Genomic_DNA"/>
</dbReference>
<sequence>MSRQLNYSPLAFYLADQSTQAKFGLLLIALCYGAFLAALPVDIFADRKPYFEFIEFSPVILLRHLSHGVHALITNEPVWLVFNSFMGLLLEPRDVVRLIIFFSASVTAYYLLRTNPKNIWWLLLFLFFPQIVKNFVIHLRQGLAIAVFLIGWFSDSHRKKLIIVGLTPFIHASFFFVLMLLAMTYLYRRMRLAGDLRNILTIIYASALGAMLLVLARLFGARQGSNQELANETTSGASFLLWSLLVVLMLLQGQNYLRRYSFAVSAVLFYLCIYFTSPVAGRVFESAIPLVVLAGLALTGWRRMAFLALFVGFNLLVLAMNSQKPLMGFAPGV</sequence>
<feature type="transmembrane region" description="Helical" evidence="1">
    <location>
        <begin position="300"/>
        <end position="319"/>
    </location>
</feature>
<feature type="transmembrane region" description="Helical" evidence="1">
    <location>
        <begin position="233"/>
        <end position="251"/>
    </location>
</feature>